<dbReference type="AlphaFoldDB" id="A0A1M4S074"/>
<feature type="transmembrane region" description="Helical" evidence="1">
    <location>
        <begin position="47"/>
        <end position="68"/>
    </location>
</feature>
<evidence type="ECO:0000313" key="2">
    <source>
        <dbReference type="EMBL" id="SHE25569.1"/>
    </source>
</evidence>
<name>A0A1M4S074_9ACTO</name>
<accession>A0A1M4S074</accession>
<dbReference type="EMBL" id="FQTT01000011">
    <property type="protein sequence ID" value="SHE25569.1"/>
    <property type="molecule type" value="Genomic_DNA"/>
</dbReference>
<organism evidence="2 3">
    <name type="scientific">Actinomyces glycerinitolerans</name>
    <dbReference type="NCBI Taxonomy" id="1892869"/>
    <lineage>
        <taxon>Bacteria</taxon>
        <taxon>Bacillati</taxon>
        <taxon>Actinomycetota</taxon>
        <taxon>Actinomycetes</taxon>
        <taxon>Actinomycetales</taxon>
        <taxon>Actinomycetaceae</taxon>
        <taxon>Actinomyces</taxon>
    </lineage>
</organism>
<reference evidence="3" key="1">
    <citation type="submission" date="2016-09" db="EMBL/GenBank/DDBJ databases">
        <authorList>
            <person name="Strepis N."/>
        </authorList>
    </citation>
    <scope>NUCLEOTIDE SEQUENCE [LARGE SCALE GENOMIC DNA]</scope>
</reference>
<keyword evidence="1" id="KW-0472">Membrane</keyword>
<dbReference type="Proteomes" id="UP000184291">
    <property type="component" value="Unassembled WGS sequence"/>
</dbReference>
<keyword evidence="1" id="KW-1133">Transmembrane helix</keyword>
<proteinExistence type="predicted"/>
<gene>
    <name evidence="2" type="ORF">ACGLYG10_1790</name>
</gene>
<sequence>MAGIENLGAYGELTTAAKAAGGVEQLIANLEAAAVSRAATRLRVQGVALGVGGVLSVLSLGGVAYYAYRQRTQERAAAHEVARAELREAIGAEQQAPGEDIEA</sequence>
<protein>
    <submittedName>
        <fullName evidence="2">Uncharacterized protein</fullName>
    </submittedName>
</protein>
<evidence type="ECO:0000256" key="1">
    <source>
        <dbReference type="SAM" id="Phobius"/>
    </source>
</evidence>
<dbReference type="OrthoDB" id="9995604at2"/>
<keyword evidence="3" id="KW-1185">Reference proteome</keyword>
<dbReference type="RefSeq" id="WP_073330717.1">
    <property type="nucleotide sequence ID" value="NZ_FQTT01000011.1"/>
</dbReference>
<evidence type="ECO:0000313" key="3">
    <source>
        <dbReference type="Proteomes" id="UP000184291"/>
    </source>
</evidence>
<keyword evidence="1" id="KW-0812">Transmembrane</keyword>